<dbReference type="EMBL" id="CM042883">
    <property type="protein sequence ID" value="KAI4378855.1"/>
    <property type="molecule type" value="Genomic_DNA"/>
</dbReference>
<protein>
    <submittedName>
        <fullName evidence="1">Uncharacterized protein</fullName>
    </submittedName>
</protein>
<evidence type="ECO:0000313" key="1">
    <source>
        <dbReference type="EMBL" id="KAI4378855.1"/>
    </source>
</evidence>
<evidence type="ECO:0000313" key="2">
    <source>
        <dbReference type="Proteomes" id="UP001057402"/>
    </source>
</evidence>
<dbReference type="Proteomes" id="UP001057402">
    <property type="component" value="Chromosome 4"/>
</dbReference>
<sequence>MAQPFPPPVAVVSPHFCAPYPVDLAIVRKVMTIADGSFVVTDLSDNIVFKVRGSVLSLHHRRFLLDAAGNPLLTLQQKMISAHDRWKAYRGESSDEKDLLFTVKRSSMIQLLGTKLHVFLANNTSEDRCDFRVEGSWLERSCVIYAGDSNSVIAQMHKKHTVQSMLLGKDRFMVTVYPNVDAAFVAAIIVILEEINSEDKSD</sequence>
<gene>
    <name evidence="1" type="ORF">MLD38_016279</name>
</gene>
<accession>A0ACB9RIM9</accession>
<organism evidence="1 2">
    <name type="scientific">Melastoma candidum</name>
    <dbReference type="NCBI Taxonomy" id="119954"/>
    <lineage>
        <taxon>Eukaryota</taxon>
        <taxon>Viridiplantae</taxon>
        <taxon>Streptophyta</taxon>
        <taxon>Embryophyta</taxon>
        <taxon>Tracheophyta</taxon>
        <taxon>Spermatophyta</taxon>
        <taxon>Magnoliopsida</taxon>
        <taxon>eudicotyledons</taxon>
        <taxon>Gunneridae</taxon>
        <taxon>Pentapetalae</taxon>
        <taxon>rosids</taxon>
        <taxon>malvids</taxon>
        <taxon>Myrtales</taxon>
        <taxon>Melastomataceae</taxon>
        <taxon>Melastomatoideae</taxon>
        <taxon>Melastomateae</taxon>
        <taxon>Melastoma</taxon>
    </lineage>
</organism>
<name>A0ACB9RIM9_9MYRT</name>
<keyword evidence="2" id="KW-1185">Reference proteome</keyword>
<reference evidence="2" key="1">
    <citation type="journal article" date="2023" name="Front. Plant Sci.">
        <title>Chromosomal-level genome assembly of Melastoma candidum provides insights into trichome evolution.</title>
        <authorList>
            <person name="Zhong Y."/>
            <person name="Wu W."/>
            <person name="Sun C."/>
            <person name="Zou P."/>
            <person name="Liu Y."/>
            <person name="Dai S."/>
            <person name="Zhou R."/>
        </authorList>
    </citation>
    <scope>NUCLEOTIDE SEQUENCE [LARGE SCALE GENOMIC DNA]</scope>
</reference>
<comment type="caution">
    <text evidence="1">The sequence shown here is derived from an EMBL/GenBank/DDBJ whole genome shotgun (WGS) entry which is preliminary data.</text>
</comment>
<proteinExistence type="predicted"/>